<evidence type="ECO:0000313" key="1">
    <source>
        <dbReference type="Proteomes" id="UP000887566"/>
    </source>
</evidence>
<keyword evidence="1" id="KW-1185">Reference proteome</keyword>
<organism evidence="1 2">
    <name type="scientific">Plectus sambesii</name>
    <dbReference type="NCBI Taxonomy" id="2011161"/>
    <lineage>
        <taxon>Eukaryota</taxon>
        <taxon>Metazoa</taxon>
        <taxon>Ecdysozoa</taxon>
        <taxon>Nematoda</taxon>
        <taxon>Chromadorea</taxon>
        <taxon>Plectida</taxon>
        <taxon>Plectina</taxon>
        <taxon>Plectoidea</taxon>
        <taxon>Plectidae</taxon>
        <taxon>Plectus</taxon>
    </lineage>
</organism>
<protein>
    <submittedName>
        <fullName evidence="2">Uncharacterized protein</fullName>
    </submittedName>
</protein>
<dbReference type="WBParaSite" id="PSAMB.scaffold8324size6354.g31263.t1">
    <property type="protein sequence ID" value="PSAMB.scaffold8324size6354.g31263.t1"/>
    <property type="gene ID" value="PSAMB.scaffold8324size6354.g31263"/>
</dbReference>
<dbReference type="Proteomes" id="UP000887566">
    <property type="component" value="Unplaced"/>
</dbReference>
<evidence type="ECO:0000313" key="2">
    <source>
        <dbReference type="WBParaSite" id="PSAMB.scaffold8324size6354.g31263.t1"/>
    </source>
</evidence>
<name>A0A914XID9_9BILA</name>
<sequence length="81" mass="9586">AYDSGNEGNNDGKLQTEEFVRYCQHMWPEKYGKPKDNIAAYIALFNQDDDKDSWNLHEMATWAEDPNAWPDNYFRQPKTVR</sequence>
<accession>A0A914XID9</accession>
<dbReference type="AlphaFoldDB" id="A0A914XID9"/>
<proteinExistence type="predicted"/>
<reference evidence="2" key="1">
    <citation type="submission" date="2022-11" db="UniProtKB">
        <authorList>
            <consortium name="WormBaseParasite"/>
        </authorList>
    </citation>
    <scope>IDENTIFICATION</scope>
</reference>